<evidence type="ECO:0000256" key="2">
    <source>
        <dbReference type="SAM" id="SignalP"/>
    </source>
</evidence>
<evidence type="ECO:0000313" key="5">
    <source>
        <dbReference type="Proteomes" id="UP000286716"/>
    </source>
</evidence>
<keyword evidence="5" id="KW-1185">Reference proteome</keyword>
<feature type="signal peptide" evidence="2">
    <location>
        <begin position="1"/>
        <end position="22"/>
    </location>
</feature>
<comment type="caution">
    <text evidence="4">The sequence shown here is derived from an EMBL/GenBank/DDBJ whole genome shotgun (WGS) entry which is preliminary data.</text>
</comment>
<dbReference type="SMART" id="SM00062">
    <property type="entry name" value="PBPb"/>
    <property type="match status" value="1"/>
</dbReference>
<dbReference type="Proteomes" id="UP000286716">
    <property type="component" value="Unassembled WGS sequence"/>
</dbReference>
<dbReference type="SUPFAM" id="SSF53850">
    <property type="entry name" value="Periplasmic binding protein-like II"/>
    <property type="match status" value="1"/>
</dbReference>
<name>A0A428VXI3_AMYBA</name>
<dbReference type="PANTHER" id="PTHR35936:SF19">
    <property type="entry name" value="AMINO-ACID-BINDING PROTEIN YXEM-RELATED"/>
    <property type="match status" value="1"/>
</dbReference>
<feature type="domain" description="Solute-binding protein family 3/N-terminal" evidence="3">
    <location>
        <begin position="36"/>
        <end position="255"/>
    </location>
</feature>
<proteinExistence type="predicted"/>
<organism evidence="4 5">
    <name type="scientific">Amycolatopsis balhimycina DSM 5908</name>
    <dbReference type="NCBI Taxonomy" id="1081091"/>
    <lineage>
        <taxon>Bacteria</taxon>
        <taxon>Bacillati</taxon>
        <taxon>Actinomycetota</taxon>
        <taxon>Actinomycetes</taxon>
        <taxon>Pseudonocardiales</taxon>
        <taxon>Pseudonocardiaceae</taxon>
        <taxon>Amycolatopsis</taxon>
    </lineage>
</organism>
<dbReference type="EMBL" id="QHHU01000105">
    <property type="protein sequence ID" value="RSM35462.1"/>
    <property type="molecule type" value="Genomic_DNA"/>
</dbReference>
<reference evidence="4 5" key="1">
    <citation type="submission" date="2018-05" db="EMBL/GenBank/DDBJ databases">
        <title>Evolution of GPA BGCs.</title>
        <authorList>
            <person name="Waglechner N."/>
            <person name="Wright G.D."/>
        </authorList>
    </citation>
    <scope>NUCLEOTIDE SEQUENCE [LARGE SCALE GENOMIC DNA]</scope>
    <source>
        <strain evidence="4 5">DSM 5908</strain>
    </source>
</reference>
<dbReference type="InterPro" id="IPR001638">
    <property type="entry name" value="Solute-binding_3/MltF_N"/>
</dbReference>
<dbReference type="PROSITE" id="PS51257">
    <property type="entry name" value="PROKAR_LIPOPROTEIN"/>
    <property type="match status" value="1"/>
</dbReference>
<accession>A0A428VXI3</accession>
<sequence>MRSTLSKIAAAVAASALTLTLAACGGQGSSSAAGQTLRVGTLSDAPPSIYLENGRFTGYDNELLRDIAKREGFEVEFVGTEFAGLLAGVANGKFDIGSSTISSTEARKKTVAFSNGYNTGFTTVVTAKGANLKDVAALSGKRLGVVQGSVQDEFAGKVAGAQVVRFPDYNAGFAQLKNGTLDGWVVPQDIGRKYLDQNPAVPLELGYTIEDKDTPSAFAVAKKNTDLLNKLNDGLAKAVADGTVARIYAQFYKNTPLSKELQQGGPGLLVKNVGV</sequence>
<dbReference type="CDD" id="cd13530">
    <property type="entry name" value="PBP2_peptides_like"/>
    <property type="match status" value="1"/>
</dbReference>
<dbReference type="AlphaFoldDB" id="A0A428VXI3"/>
<dbReference type="PANTHER" id="PTHR35936">
    <property type="entry name" value="MEMBRANE-BOUND LYTIC MUREIN TRANSGLYCOSYLASE F"/>
    <property type="match status" value="1"/>
</dbReference>
<evidence type="ECO:0000256" key="1">
    <source>
        <dbReference type="ARBA" id="ARBA00022729"/>
    </source>
</evidence>
<feature type="chain" id="PRO_5039158306" evidence="2">
    <location>
        <begin position="23"/>
        <end position="275"/>
    </location>
</feature>
<dbReference type="RefSeq" id="WP_020642266.1">
    <property type="nucleotide sequence ID" value="NZ_QHHU01000105.1"/>
</dbReference>
<protein>
    <submittedName>
        <fullName evidence="4">Amino acid ABC transporter substrate-binding protein</fullName>
    </submittedName>
</protein>
<gene>
    <name evidence="4" type="ORF">DMA12_44230</name>
</gene>
<dbReference type="Pfam" id="PF00497">
    <property type="entry name" value="SBP_bac_3"/>
    <property type="match status" value="1"/>
</dbReference>
<dbReference type="Gene3D" id="3.40.190.10">
    <property type="entry name" value="Periplasmic binding protein-like II"/>
    <property type="match status" value="2"/>
</dbReference>
<evidence type="ECO:0000259" key="3">
    <source>
        <dbReference type="SMART" id="SM00062"/>
    </source>
</evidence>
<keyword evidence="1 2" id="KW-0732">Signal</keyword>
<dbReference type="OrthoDB" id="9814902at2"/>
<evidence type="ECO:0000313" key="4">
    <source>
        <dbReference type="EMBL" id="RSM35462.1"/>
    </source>
</evidence>